<proteinExistence type="predicted"/>
<dbReference type="OrthoDB" id="410267at2759"/>
<dbReference type="GO" id="GO:0016020">
    <property type="term" value="C:membrane"/>
    <property type="evidence" value="ECO:0007669"/>
    <property type="project" value="UniProtKB-SubCell"/>
</dbReference>
<dbReference type="EMBL" id="CAIIXF020000009">
    <property type="protein sequence ID" value="CAH1795281.1"/>
    <property type="molecule type" value="Genomic_DNA"/>
</dbReference>
<gene>
    <name evidence="5" type="ORF">OFUS_LOCUS19844</name>
</gene>
<dbReference type="Proteomes" id="UP000749559">
    <property type="component" value="Unassembled WGS sequence"/>
</dbReference>
<evidence type="ECO:0000256" key="1">
    <source>
        <dbReference type="ARBA" id="ARBA00004141"/>
    </source>
</evidence>
<evidence type="ECO:0000313" key="6">
    <source>
        <dbReference type="Proteomes" id="UP000749559"/>
    </source>
</evidence>
<evidence type="ECO:0000256" key="2">
    <source>
        <dbReference type="ARBA" id="ARBA00022692"/>
    </source>
</evidence>
<keyword evidence="4" id="KW-0472">Membrane</keyword>
<dbReference type="PANTHER" id="PTHR21576">
    <property type="entry name" value="UNCHARACTERIZED NODULIN-LIKE PROTEIN"/>
    <property type="match status" value="1"/>
</dbReference>
<dbReference type="PANTHER" id="PTHR21576:SF158">
    <property type="entry name" value="RIBOSOMAL RNA-PROCESSING PROTEIN 12-LIKE CONSERVED DOMAIN-CONTAINING PROTEIN"/>
    <property type="match status" value="1"/>
</dbReference>
<sequence length="487" mass="54362">MLRKVSFDFGLDKGRMAKIFSESHLRCITITSFIVACMAKFWIGSVFIFNVYSLALKHTFNYTQGDVDMMASMQHFGFHFALPAGIVQDTFGPTITSGIGSILTSTGYLLLWSSTKNIEFYTSKPGLLKLYFFMIGLGVSFTYMAALTTTISNFTSKHRVQALAILESFLGVGAFVFSLLYAVVFTNGHIYDEQNQNWSDFIMMLTIGSSIANCCCVAFLRIVPQSDDSDGEIETTDENELKDIFDETRDASESTELFHHENAERSNKPPIYKLIKESWLDFKRTFITKNFQIMLWLSSIIPQVGFVYLINITAILKSAGLQSYNGIFTILCPIAEMLARAILAVIAQLLKAKLKKPILFLITNMGFVVGQGLLISLGTNLAALHTVNIVMSMARSCSFVLIVAILSDMFCQKKFGRIWGFILLVSTIFSFLYPMIFGLVYDAHTKIGDVDCSGLACTQLTFIFTSVFTFAALILNVVLIIDTLRIT</sequence>
<keyword evidence="3" id="KW-1133">Transmembrane helix</keyword>
<keyword evidence="2" id="KW-0812">Transmembrane</keyword>
<evidence type="ECO:0000256" key="4">
    <source>
        <dbReference type="ARBA" id="ARBA00023136"/>
    </source>
</evidence>
<keyword evidence="6" id="KW-1185">Reference proteome</keyword>
<dbReference type="Pfam" id="PF06813">
    <property type="entry name" value="Nodulin-like"/>
    <property type="match status" value="1"/>
</dbReference>
<dbReference type="InterPro" id="IPR010658">
    <property type="entry name" value="Nodulin-like"/>
</dbReference>
<reference evidence="5" key="1">
    <citation type="submission" date="2022-03" db="EMBL/GenBank/DDBJ databases">
        <authorList>
            <person name="Martin C."/>
        </authorList>
    </citation>
    <scope>NUCLEOTIDE SEQUENCE</scope>
</reference>
<dbReference type="SUPFAM" id="SSF103473">
    <property type="entry name" value="MFS general substrate transporter"/>
    <property type="match status" value="1"/>
</dbReference>
<organism evidence="5 6">
    <name type="scientific">Owenia fusiformis</name>
    <name type="common">Polychaete worm</name>
    <dbReference type="NCBI Taxonomy" id="6347"/>
    <lineage>
        <taxon>Eukaryota</taxon>
        <taxon>Metazoa</taxon>
        <taxon>Spiralia</taxon>
        <taxon>Lophotrochozoa</taxon>
        <taxon>Annelida</taxon>
        <taxon>Polychaeta</taxon>
        <taxon>Sedentaria</taxon>
        <taxon>Canalipalpata</taxon>
        <taxon>Sabellida</taxon>
        <taxon>Oweniida</taxon>
        <taxon>Oweniidae</taxon>
        <taxon>Owenia</taxon>
    </lineage>
</organism>
<name>A0A8J1U9J5_OWEFU</name>
<comment type="subcellular location">
    <subcellularLocation>
        <location evidence="1">Membrane</location>
        <topology evidence="1">Multi-pass membrane protein</topology>
    </subcellularLocation>
</comment>
<evidence type="ECO:0000256" key="3">
    <source>
        <dbReference type="ARBA" id="ARBA00022989"/>
    </source>
</evidence>
<evidence type="ECO:0000313" key="5">
    <source>
        <dbReference type="EMBL" id="CAH1795281.1"/>
    </source>
</evidence>
<dbReference type="Gene3D" id="1.20.1250.20">
    <property type="entry name" value="MFS general substrate transporter like domains"/>
    <property type="match status" value="1"/>
</dbReference>
<dbReference type="AlphaFoldDB" id="A0A8J1U9J5"/>
<dbReference type="InterPro" id="IPR036259">
    <property type="entry name" value="MFS_trans_sf"/>
</dbReference>
<protein>
    <submittedName>
        <fullName evidence="5">Uncharacterized protein</fullName>
    </submittedName>
</protein>
<comment type="caution">
    <text evidence="5">The sequence shown here is derived from an EMBL/GenBank/DDBJ whole genome shotgun (WGS) entry which is preliminary data.</text>
</comment>
<accession>A0A8J1U9J5</accession>